<evidence type="ECO:0000256" key="10">
    <source>
        <dbReference type="ARBA" id="ARBA00032441"/>
    </source>
</evidence>
<dbReference type="STRING" id="376489.A5892_07945"/>
<evidence type="ECO:0000256" key="4">
    <source>
        <dbReference type="ARBA" id="ARBA00022490"/>
    </source>
</evidence>
<dbReference type="InterPro" id="IPR003442">
    <property type="entry name" value="T6A_TsaE"/>
</dbReference>
<organism evidence="11 12">
    <name type="scientific">Halotalea alkalilenta</name>
    <dbReference type="NCBI Taxonomy" id="376489"/>
    <lineage>
        <taxon>Bacteria</taxon>
        <taxon>Pseudomonadati</taxon>
        <taxon>Pseudomonadota</taxon>
        <taxon>Gammaproteobacteria</taxon>
        <taxon>Oceanospirillales</taxon>
        <taxon>Halomonadaceae</taxon>
        <taxon>Halotalea</taxon>
    </lineage>
</organism>
<dbReference type="RefSeq" id="WP_064122356.1">
    <property type="nucleotide sequence ID" value="NZ_CP015243.1"/>
</dbReference>
<evidence type="ECO:0000313" key="11">
    <source>
        <dbReference type="EMBL" id="ANF57405.1"/>
    </source>
</evidence>
<evidence type="ECO:0000256" key="8">
    <source>
        <dbReference type="ARBA" id="ARBA00022840"/>
    </source>
</evidence>
<dbReference type="PANTHER" id="PTHR33540:SF2">
    <property type="entry name" value="TRNA THREONYLCARBAMOYLADENOSINE BIOSYNTHESIS PROTEIN TSAE"/>
    <property type="match status" value="1"/>
</dbReference>
<name>A0A172YEK3_9GAMM</name>
<reference evidence="11 12" key="1">
    <citation type="submission" date="2016-04" db="EMBL/GenBank/DDBJ databases">
        <title>Complete Genome Sequence of Halotalea alkalilenta IHB B 13600.</title>
        <authorList>
            <person name="Swarnkar M.K."/>
            <person name="Sharma A."/>
            <person name="Kaushal K."/>
            <person name="Soni R."/>
            <person name="Rana S."/>
            <person name="Singh A.K."/>
            <person name="Gulati A."/>
        </authorList>
    </citation>
    <scope>NUCLEOTIDE SEQUENCE [LARGE SCALE GENOMIC DNA]</scope>
    <source>
        <strain evidence="11 12">IHB B 13600</strain>
    </source>
</reference>
<dbReference type="NCBIfam" id="TIGR00150">
    <property type="entry name" value="T6A_YjeE"/>
    <property type="match status" value="1"/>
</dbReference>
<dbReference type="AlphaFoldDB" id="A0A172YEK3"/>
<keyword evidence="8" id="KW-0067">ATP-binding</keyword>
<dbReference type="InterPro" id="IPR027417">
    <property type="entry name" value="P-loop_NTPase"/>
</dbReference>
<sequence>MPRRSCPTIRQRVELLADEAAQVELGVRLGRCLDHRGCVFLIGELGAGKTTLARGVLRGLGHRGAVKSPTYTLIEPYVIGEARVNHFDLYRLGDPEELEFIGARELFEADALNLIEWPSRGAGWLPPADLVVELKVIASGREATLTAASDHGEAALGRLERSSSEAE</sequence>
<protein>
    <recommendedName>
        <fullName evidence="3">tRNA threonylcarbamoyladenosine biosynthesis protein TsaE</fullName>
    </recommendedName>
    <alternativeName>
        <fullName evidence="10">t(6)A37 threonylcarbamoyladenosine biosynthesis protein TsaE</fullName>
    </alternativeName>
</protein>
<dbReference type="GO" id="GO:0002949">
    <property type="term" value="P:tRNA threonylcarbamoyladenosine modification"/>
    <property type="evidence" value="ECO:0007669"/>
    <property type="project" value="InterPro"/>
</dbReference>
<evidence type="ECO:0000313" key="12">
    <source>
        <dbReference type="Proteomes" id="UP000077875"/>
    </source>
</evidence>
<dbReference type="Pfam" id="PF02367">
    <property type="entry name" value="TsaE"/>
    <property type="match status" value="1"/>
</dbReference>
<comment type="similarity">
    <text evidence="2">Belongs to the TsaE family.</text>
</comment>
<keyword evidence="9" id="KW-0460">Magnesium</keyword>
<evidence type="ECO:0000256" key="7">
    <source>
        <dbReference type="ARBA" id="ARBA00022741"/>
    </source>
</evidence>
<dbReference type="Proteomes" id="UP000077875">
    <property type="component" value="Chromosome"/>
</dbReference>
<evidence type="ECO:0000256" key="1">
    <source>
        <dbReference type="ARBA" id="ARBA00004496"/>
    </source>
</evidence>
<accession>A0A172YEK3</accession>
<evidence type="ECO:0000256" key="2">
    <source>
        <dbReference type="ARBA" id="ARBA00007599"/>
    </source>
</evidence>
<proteinExistence type="inferred from homology"/>
<dbReference type="PANTHER" id="PTHR33540">
    <property type="entry name" value="TRNA THREONYLCARBAMOYLADENOSINE BIOSYNTHESIS PROTEIN TSAE"/>
    <property type="match status" value="1"/>
</dbReference>
<dbReference type="Gene3D" id="3.40.50.300">
    <property type="entry name" value="P-loop containing nucleotide triphosphate hydrolases"/>
    <property type="match status" value="1"/>
</dbReference>
<evidence type="ECO:0000256" key="9">
    <source>
        <dbReference type="ARBA" id="ARBA00022842"/>
    </source>
</evidence>
<evidence type="ECO:0000256" key="5">
    <source>
        <dbReference type="ARBA" id="ARBA00022694"/>
    </source>
</evidence>
<comment type="subcellular location">
    <subcellularLocation>
        <location evidence="1">Cytoplasm</location>
    </subcellularLocation>
</comment>
<keyword evidence="6" id="KW-0479">Metal-binding</keyword>
<dbReference type="GO" id="GO:0005737">
    <property type="term" value="C:cytoplasm"/>
    <property type="evidence" value="ECO:0007669"/>
    <property type="project" value="UniProtKB-SubCell"/>
</dbReference>
<keyword evidence="5" id="KW-0819">tRNA processing</keyword>
<keyword evidence="7" id="KW-0547">Nucleotide-binding</keyword>
<evidence type="ECO:0000256" key="6">
    <source>
        <dbReference type="ARBA" id="ARBA00022723"/>
    </source>
</evidence>
<evidence type="ECO:0000256" key="3">
    <source>
        <dbReference type="ARBA" id="ARBA00019010"/>
    </source>
</evidence>
<dbReference type="GO" id="GO:0005524">
    <property type="term" value="F:ATP binding"/>
    <property type="evidence" value="ECO:0007669"/>
    <property type="project" value="UniProtKB-KW"/>
</dbReference>
<keyword evidence="12" id="KW-1185">Reference proteome</keyword>
<gene>
    <name evidence="11" type="ORF">A5892_07945</name>
</gene>
<dbReference type="KEGG" id="haa:A5892_07945"/>
<dbReference type="SUPFAM" id="SSF52540">
    <property type="entry name" value="P-loop containing nucleoside triphosphate hydrolases"/>
    <property type="match status" value="1"/>
</dbReference>
<dbReference type="EMBL" id="CP015243">
    <property type="protein sequence ID" value="ANF57405.1"/>
    <property type="molecule type" value="Genomic_DNA"/>
</dbReference>
<dbReference type="GO" id="GO:0046872">
    <property type="term" value="F:metal ion binding"/>
    <property type="evidence" value="ECO:0007669"/>
    <property type="project" value="UniProtKB-KW"/>
</dbReference>
<keyword evidence="4" id="KW-0963">Cytoplasm</keyword>